<dbReference type="EMBL" id="FUEG01000001">
    <property type="protein sequence ID" value="SJK98201.1"/>
    <property type="molecule type" value="Genomic_DNA"/>
</dbReference>
<accession>A0A284QP18</accession>
<protein>
    <submittedName>
        <fullName evidence="1">Uncharacterized protein</fullName>
    </submittedName>
</protein>
<sequence>MADFSQHPASGKYLTDNGISEVASKLRIADPDKDNGAFNTMNRKEAVIWLKCKGASGLSPLKTSALLNEEVIEKLRYALWDFQRIDSLFHGKTFLAASKLNVTAFPAWPNWEKIKRMLVRSSYIEGRPKDGSQFTLFLESKIEKNMPRASAKQRLKHSRPALTMDLRRVNSGIFGNRWQNIDSRYDLADQFGSFKLSLEDCSSSPQALWNIERPASSLDMFWIPGIAVTIDGEDLEIHG</sequence>
<organism evidence="1 2">
    <name type="scientific">Armillaria ostoyae</name>
    <name type="common">Armillaria root rot fungus</name>
    <dbReference type="NCBI Taxonomy" id="47428"/>
    <lineage>
        <taxon>Eukaryota</taxon>
        <taxon>Fungi</taxon>
        <taxon>Dikarya</taxon>
        <taxon>Basidiomycota</taxon>
        <taxon>Agaricomycotina</taxon>
        <taxon>Agaricomycetes</taxon>
        <taxon>Agaricomycetidae</taxon>
        <taxon>Agaricales</taxon>
        <taxon>Marasmiineae</taxon>
        <taxon>Physalacriaceae</taxon>
        <taxon>Armillaria</taxon>
    </lineage>
</organism>
<dbReference type="AlphaFoldDB" id="A0A284QP18"/>
<proteinExistence type="predicted"/>
<name>A0A284QP18_ARMOS</name>
<evidence type="ECO:0000313" key="2">
    <source>
        <dbReference type="Proteomes" id="UP000219338"/>
    </source>
</evidence>
<gene>
    <name evidence="1" type="ORF">ARMOST_01462</name>
</gene>
<keyword evidence="2" id="KW-1185">Reference proteome</keyword>
<evidence type="ECO:0000313" key="1">
    <source>
        <dbReference type="EMBL" id="SJK98201.1"/>
    </source>
</evidence>
<dbReference type="STRING" id="47428.A0A284QP18"/>
<reference evidence="2" key="1">
    <citation type="journal article" date="2017" name="Nat. Ecol. Evol.">
        <title>Genome expansion and lineage-specific genetic innovations in the forest pathogenic fungi Armillaria.</title>
        <authorList>
            <person name="Sipos G."/>
            <person name="Prasanna A.N."/>
            <person name="Walter M.C."/>
            <person name="O'Connor E."/>
            <person name="Balint B."/>
            <person name="Krizsan K."/>
            <person name="Kiss B."/>
            <person name="Hess J."/>
            <person name="Varga T."/>
            <person name="Slot J."/>
            <person name="Riley R."/>
            <person name="Boka B."/>
            <person name="Rigling D."/>
            <person name="Barry K."/>
            <person name="Lee J."/>
            <person name="Mihaltcheva S."/>
            <person name="LaButti K."/>
            <person name="Lipzen A."/>
            <person name="Waldron R."/>
            <person name="Moloney N.M."/>
            <person name="Sperisen C."/>
            <person name="Kredics L."/>
            <person name="Vagvoelgyi C."/>
            <person name="Patrignani A."/>
            <person name="Fitzpatrick D."/>
            <person name="Nagy I."/>
            <person name="Doyle S."/>
            <person name="Anderson J.B."/>
            <person name="Grigoriev I.V."/>
            <person name="Gueldener U."/>
            <person name="Muensterkoetter M."/>
            <person name="Nagy L.G."/>
        </authorList>
    </citation>
    <scope>NUCLEOTIDE SEQUENCE [LARGE SCALE GENOMIC DNA]</scope>
    <source>
        <strain evidence="2">C18/9</strain>
    </source>
</reference>
<dbReference type="Proteomes" id="UP000219338">
    <property type="component" value="Unassembled WGS sequence"/>
</dbReference>